<dbReference type="PANTHER" id="PTHR39206:SF1">
    <property type="entry name" value="SLL8004 PROTEIN"/>
    <property type="match status" value="1"/>
</dbReference>
<dbReference type="InterPro" id="IPR027417">
    <property type="entry name" value="P-loop_NTPase"/>
</dbReference>
<keyword evidence="2" id="KW-0067">ATP-binding</keyword>
<sequence>MQNSSFLKPSLYIFAGINGAGKTTLYYKELENGTDLGRRINIDEIVQAIGDWKNTSDQTRASKIALKHRTLCLENLYTFNIETTLSGKGILALVKKALQLDYDVNLFYVGLENSELAKDRVAIRMLKGGHFVDNKTIDRRYPKSMKNLFKVLPLAKNVFIYDNSNNFKLIAQKKENQELEVLEHVAWFDNLLKELS</sequence>
<comment type="caution">
    <text evidence="4">The sequence shown here is derived from an EMBL/GenBank/DDBJ whole genome shotgun (WGS) entry which is preliminary data.</text>
</comment>
<dbReference type="SUPFAM" id="SSF52540">
    <property type="entry name" value="P-loop containing nucleoside triphosphate hydrolases"/>
    <property type="match status" value="1"/>
</dbReference>
<feature type="domain" description="Zeta toxin" evidence="3">
    <location>
        <begin position="5"/>
        <end position="174"/>
    </location>
</feature>
<proteinExistence type="predicted"/>
<dbReference type="EMBL" id="LNTC01000005">
    <property type="protein sequence ID" value="OQR42209.1"/>
    <property type="molecule type" value="Genomic_DNA"/>
</dbReference>
<evidence type="ECO:0000259" key="3">
    <source>
        <dbReference type="Pfam" id="PF06414"/>
    </source>
</evidence>
<evidence type="ECO:0000256" key="2">
    <source>
        <dbReference type="ARBA" id="ARBA00022840"/>
    </source>
</evidence>
<dbReference type="PANTHER" id="PTHR39206">
    <property type="entry name" value="SLL8004 PROTEIN"/>
    <property type="match status" value="1"/>
</dbReference>
<dbReference type="Proteomes" id="UP000192599">
    <property type="component" value="Unassembled WGS sequence"/>
</dbReference>
<dbReference type="GO" id="GO:0005524">
    <property type="term" value="F:ATP binding"/>
    <property type="evidence" value="ECO:0007669"/>
    <property type="project" value="UniProtKB-KW"/>
</dbReference>
<dbReference type="Pfam" id="PF06414">
    <property type="entry name" value="Zeta_toxin"/>
    <property type="match status" value="1"/>
</dbReference>
<dbReference type="GO" id="GO:0016301">
    <property type="term" value="F:kinase activity"/>
    <property type="evidence" value="ECO:0007669"/>
    <property type="project" value="InterPro"/>
</dbReference>
<evidence type="ECO:0000256" key="1">
    <source>
        <dbReference type="ARBA" id="ARBA00022741"/>
    </source>
</evidence>
<name>A0A1V9VE64_9BACT</name>
<dbReference type="InterPro" id="IPR010488">
    <property type="entry name" value="Zeta_toxin_domain"/>
</dbReference>
<dbReference type="AlphaFoldDB" id="A0A1V9VE64"/>
<keyword evidence="1" id="KW-0547">Nucleotide-binding</keyword>
<protein>
    <recommendedName>
        <fullName evidence="3">Zeta toxin domain-containing protein</fullName>
    </recommendedName>
</protein>
<reference evidence="4 5" key="1">
    <citation type="submission" date="2017-04" db="EMBL/GenBank/DDBJ databases">
        <title>Accumulation and expression of multiple antibiotic resistance genes in Arcobacter cryaerophilus that thrives in sewage.</title>
        <authorList>
            <person name="Millar J.A."/>
            <person name="Raghavan R."/>
        </authorList>
    </citation>
    <scope>NUCLEOTIDE SEQUENCE [LARGE SCALE GENOMIC DNA]</scope>
    <source>
        <strain evidence="4 5">AZT-1</strain>
    </source>
</reference>
<organism evidence="4 5">
    <name type="scientific">Aliarcobacter cryaerophilus</name>
    <dbReference type="NCBI Taxonomy" id="28198"/>
    <lineage>
        <taxon>Bacteria</taxon>
        <taxon>Pseudomonadati</taxon>
        <taxon>Campylobacterota</taxon>
        <taxon>Epsilonproteobacteria</taxon>
        <taxon>Campylobacterales</taxon>
        <taxon>Arcobacteraceae</taxon>
        <taxon>Aliarcobacter</taxon>
    </lineage>
</organism>
<accession>A0A1V9VE64</accession>
<gene>
    <name evidence="4" type="ORF">AS859_00920</name>
</gene>
<evidence type="ECO:0000313" key="5">
    <source>
        <dbReference type="Proteomes" id="UP000192599"/>
    </source>
</evidence>
<dbReference type="Gene3D" id="3.40.50.300">
    <property type="entry name" value="P-loop containing nucleotide triphosphate hydrolases"/>
    <property type="match status" value="1"/>
</dbReference>
<dbReference type="RefSeq" id="WP_081560267.1">
    <property type="nucleotide sequence ID" value="NZ_CP026656.1"/>
</dbReference>
<evidence type="ECO:0000313" key="4">
    <source>
        <dbReference type="EMBL" id="OQR42209.1"/>
    </source>
</evidence>